<comment type="caution">
    <text evidence="1">The sequence shown here is derived from an EMBL/GenBank/DDBJ whole genome shotgun (WGS) entry which is preliminary data.</text>
</comment>
<protein>
    <submittedName>
        <fullName evidence="1">Polyketide cyclase</fullName>
    </submittedName>
</protein>
<evidence type="ECO:0000313" key="2">
    <source>
        <dbReference type="Proteomes" id="UP000648984"/>
    </source>
</evidence>
<dbReference type="Pfam" id="PF10604">
    <property type="entry name" value="Polyketide_cyc2"/>
    <property type="match status" value="1"/>
</dbReference>
<sequence length="190" mass="21565">MRSNGSNHYHLTTLWQFDAPLDAVWEAITHPETWPDWWAGAECVVALDHGDPSGVGARQRYTWKSVLPYRLTFVSHVTRVEHQRLLEGFVEGELEGVGRWHFDRENGLTIVRYEWKVRTTRRWMNLLAPLAKPLFRWNHDALMRKGGLGLARHMRMRLAAPANAARETADIADAAGDAPGSADACKGVDR</sequence>
<organism evidence="1 2">
    <name type="scientific">Aromatoleum diolicum</name>
    <dbReference type="NCBI Taxonomy" id="75796"/>
    <lineage>
        <taxon>Bacteria</taxon>
        <taxon>Pseudomonadati</taxon>
        <taxon>Pseudomonadota</taxon>
        <taxon>Betaproteobacteria</taxon>
        <taxon>Rhodocyclales</taxon>
        <taxon>Rhodocyclaceae</taxon>
        <taxon>Aromatoleum</taxon>
    </lineage>
</organism>
<evidence type="ECO:0000313" key="1">
    <source>
        <dbReference type="EMBL" id="NMG74447.1"/>
    </source>
</evidence>
<dbReference type="SUPFAM" id="SSF55961">
    <property type="entry name" value="Bet v1-like"/>
    <property type="match status" value="1"/>
</dbReference>
<dbReference type="InterPro" id="IPR019587">
    <property type="entry name" value="Polyketide_cyclase/dehydratase"/>
</dbReference>
<dbReference type="EMBL" id="WTVQ01000008">
    <property type="protein sequence ID" value="NMG74447.1"/>
    <property type="molecule type" value="Genomic_DNA"/>
</dbReference>
<proteinExistence type="predicted"/>
<dbReference type="CDD" id="cd07824">
    <property type="entry name" value="SRPBCC_6"/>
    <property type="match status" value="1"/>
</dbReference>
<dbReference type="InterPro" id="IPR023393">
    <property type="entry name" value="START-like_dom_sf"/>
</dbReference>
<gene>
    <name evidence="1" type="ORF">GPA25_06700</name>
</gene>
<accession>A0ABX1QAN6</accession>
<reference evidence="1 2" key="1">
    <citation type="submission" date="2019-12" db="EMBL/GenBank/DDBJ databases">
        <title>Comparative genomics gives insights into the taxonomy of the Azoarcus-Aromatoleum group and reveals separate origins of nif in the plant-associated Azoarcus and non-plant-associated Aromatoleum sub-groups.</title>
        <authorList>
            <person name="Lafos M."/>
            <person name="Maluk M."/>
            <person name="Batista M."/>
            <person name="Junghare M."/>
            <person name="Carmona M."/>
            <person name="Faoro H."/>
            <person name="Cruz L.M."/>
            <person name="Battistoni F."/>
            <person name="De Souza E."/>
            <person name="Pedrosa F."/>
            <person name="Chen W.-M."/>
            <person name="Poole P.S."/>
            <person name="Dixon R.A."/>
            <person name="James E.K."/>
        </authorList>
    </citation>
    <scope>NUCLEOTIDE SEQUENCE [LARGE SCALE GENOMIC DNA]</scope>
    <source>
        <strain evidence="1 2">22Lin</strain>
    </source>
</reference>
<name>A0ABX1QAN6_9RHOO</name>
<keyword evidence="2" id="KW-1185">Reference proteome</keyword>
<dbReference type="Gene3D" id="3.30.530.20">
    <property type="match status" value="1"/>
</dbReference>
<dbReference type="RefSeq" id="WP_169259597.1">
    <property type="nucleotide sequence ID" value="NZ_WTVQ01000008.1"/>
</dbReference>
<dbReference type="Proteomes" id="UP000648984">
    <property type="component" value="Unassembled WGS sequence"/>
</dbReference>